<organism evidence="1">
    <name type="scientific">Anguilla anguilla</name>
    <name type="common">European freshwater eel</name>
    <name type="synonym">Muraena anguilla</name>
    <dbReference type="NCBI Taxonomy" id="7936"/>
    <lineage>
        <taxon>Eukaryota</taxon>
        <taxon>Metazoa</taxon>
        <taxon>Chordata</taxon>
        <taxon>Craniata</taxon>
        <taxon>Vertebrata</taxon>
        <taxon>Euteleostomi</taxon>
        <taxon>Actinopterygii</taxon>
        <taxon>Neopterygii</taxon>
        <taxon>Teleostei</taxon>
        <taxon>Anguilliformes</taxon>
        <taxon>Anguillidae</taxon>
        <taxon>Anguilla</taxon>
    </lineage>
</organism>
<dbReference type="AlphaFoldDB" id="A0A0E9V3N3"/>
<protein>
    <submittedName>
        <fullName evidence="1">Uncharacterized protein</fullName>
    </submittedName>
</protein>
<evidence type="ECO:0000313" key="1">
    <source>
        <dbReference type="EMBL" id="JAH71853.1"/>
    </source>
</evidence>
<reference evidence="1" key="1">
    <citation type="submission" date="2014-11" db="EMBL/GenBank/DDBJ databases">
        <authorList>
            <person name="Amaro Gonzalez C."/>
        </authorList>
    </citation>
    <scope>NUCLEOTIDE SEQUENCE</scope>
</reference>
<dbReference type="EMBL" id="GBXM01036724">
    <property type="protein sequence ID" value="JAH71853.1"/>
    <property type="molecule type" value="Transcribed_RNA"/>
</dbReference>
<name>A0A0E9V3N3_ANGAN</name>
<proteinExistence type="predicted"/>
<accession>A0A0E9V3N3</accession>
<sequence length="21" mass="2436">MQIASCITKFTFEFYSFEGSV</sequence>
<reference evidence="1" key="2">
    <citation type="journal article" date="2015" name="Fish Shellfish Immunol.">
        <title>Early steps in the European eel (Anguilla anguilla)-Vibrio vulnificus interaction in the gills: Role of the RtxA13 toxin.</title>
        <authorList>
            <person name="Callol A."/>
            <person name="Pajuelo D."/>
            <person name="Ebbesson L."/>
            <person name="Teles M."/>
            <person name="MacKenzie S."/>
            <person name="Amaro C."/>
        </authorList>
    </citation>
    <scope>NUCLEOTIDE SEQUENCE</scope>
</reference>